<reference evidence="5 6" key="1">
    <citation type="submission" date="2015-04" db="EMBL/GenBank/DDBJ databases">
        <title>Complete Genome Sequence of Kosmotoga pacifica SLHLJ1.</title>
        <authorList>
            <person name="Jiang L.J."/>
            <person name="Shao Z.Z."/>
            <person name="Jebbar M."/>
        </authorList>
    </citation>
    <scope>NUCLEOTIDE SEQUENCE [LARGE SCALE GENOMIC DNA]</scope>
    <source>
        <strain evidence="5 6">SLHLJ1</strain>
    </source>
</reference>
<dbReference type="GO" id="GO:0003824">
    <property type="term" value="F:catalytic activity"/>
    <property type="evidence" value="ECO:0007669"/>
    <property type="project" value="InterPro"/>
</dbReference>
<accession>A0A0G2ZD68</accession>
<feature type="short sequence motif" description="Histidine triad motif" evidence="2 3">
    <location>
        <begin position="97"/>
        <end position="101"/>
    </location>
</feature>
<sequence>MDCIFCKIIAGEIPAQIVRETEHYIAFRDINPVAPSHVLVVPKKHLEKLGELTNMDESALRELFELVQDIAQAERIEETGFRTLVNVGKDAGQEVKHLHFHIIGGRRLGRIG</sequence>
<keyword evidence="6" id="KW-1185">Reference proteome</keyword>
<dbReference type="PANTHER" id="PTHR23089">
    <property type="entry name" value="HISTIDINE TRIAD HIT PROTEIN"/>
    <property type="match status" value="1"/>
</dbReference>
<evidence type="ECO:0000256" key="2">
    <source>
        <dbReference type="PIRSR" id="PIRSR601310-3"/>
    </source>
</evidence>
<dbReference type="InterPro" id="IPR011146">
    <property type="entry name" value="HIT-like"/>
</dbReference>
<gene>
    <name evidence="5" type="ORF">IX53_01775</name>
</gene>
<dbReference type="SUPFAM" id="SSF54197">
    <property type="entry name" value="HIT-like"/>
    <property type="match status" value="1"/>
</dbReference>
<dbReference type="InterPro" id="IPR036265">
    <property type="entry name" value="HIT-like_sf"/>
</dbReference>
<dbReference type="AlphaFoldDB" id="A0A0G2ZD68"/>
<dbReference type="OrthoDB" id="9784774at2"/>
<feature type="active site" description="Tele-AMP-histidine intermediate" evidence="1">
    <location>
        <position position="99"/>
    </location>
</feature>
<dbReference type="Gene3D" id="3.30.428.10">
    <property type="entry name" value="HIT-like"/>
    <property type="match status" value="1"/>
</dbReference>
<organism evidence="5 6">
    <name type="scientific">Kosmotoga pacifica</name>
    <dbReference type="NCBI Taxonomy" id="1330330"/>
    <lineage>
        <taxon>Bacteria</taxon>
        <taxon>Thermotogati</taxon>
        <taxon>Thermotogota</taxon>
        <taxon>Thermotogae</taxon>
        <taxon>Kosmotogales</taxon>
        <taxon>Kosmotogaceae</taxon>
        <taxon>Kosmotoga</taxon>
    </lineage>
</organism>
<dbReference type="PROSITE" id="PS00892">
    <property type="entry name" value="HIT_1"/>
    <property type="match status" value="1"/>
</dbReference>
<dbReference type="Proteomes" id="UP000035159">
    <property type="component" value="Chromosome"/>
</dbReference>
<protein>
    <submittedName>
        <fullName evidence="5">HIT-like protein</fullName>
    </submittedName>
</protein>
<name>A0A0G2ZD68_9BACT</name>
<proteinExistence type="predicted"/>
<dbReference type="InterPro" id="IPR019808">
    <property type="entry name" value="Histidine_triad_CS"/>
</dbReference>
<evidence type="ECO:0000256" key="1">
    <source>
        <dbReference type="PIRSR" id="PIRSR601310-1"/>
    </source>
</evidence>
<dbReference type="EMBL" id="CP011232">
    <property type="protein sequence ID" value="AKI96758.1"/>
    <property type="molecule type" value="Genomic_DNA"/>
</dbReference>
<dbReference type="Pfam" id="PF01230">
    <property type="entry name" value="HIT"/>
    <property type="match status" value="1"/>
</dbReference>
<dbReference type="KEGG" id="kpf:IX53_01775"/>
<dbReference type="PRINTS" id="PR00332">
    <property type="entry name" value="HISTRIAD"/>
</dbReference>
<dbReference type="PROSITE" id="PS51084">
    <property type="entry name" value="HIT_2"/>
    <property type="match status" value="1"/>
</dbReference>
<dbReference type="CDD" id="cd01276">
    <property type="entry name" value="PKCI_related"/>
    <property type="match status" value="1"/>
</dbReference>
<feature type="domain" description="HIT" evidence="4">
    <location>
        <begin position="4"/>
        <end position="112"/>
    </location>
</feature>
<evidence type="ECO:0000313" key="6">
    <source>
        <dbReference type="Proteomes" id="UP000035159"/>
    </source>
</evidence>
<dbReference type="STRING" id="1330330.IX53_01775"/>
<evidence type="ECO:0000259" key="4">
    <source>
        <dbReference type="PROSITE" id="PS51084"/>
    </source>
</evidence>
<evidence type="ECO:0000256" key="3">
    <source>
        <dbReference type="PROSITE-ProRule" id="PRU00464"/>
    </source>
</evidence>
<dbReference type="InterPro" id="IPR001310">
    <property type="entry name" value="Histidine_triad_HIT"/>
</dbReference>
<evidence type="ECO:0000313" key="5">
    <source>
        <dbReference type="EMBL" id="AKI96758.1"/>
    </source>
</evidence>
<dbReference type="RefSeq" id="WP_047753893.1">
    <property type="nucleotide sequence ID" value="NZ_CAJUHA010000004.1"/>
</dbReference>
<dbReference type="PATRIC" id="fig|1330330.3.peg.363"/>